<name>H6Q603_PYROT</name>
<sequence>MYNTALSYNLYFLPLEKNRLRITNLGVLRRTLELALAVDQVLEYFLKYRHRKYELRKSALYVLDGKYDDVDNAPEEGLGKTAELDPQYVTAVASRATELDSQYVATIAPGPLDVPEPGGQQTQILLVKNSSELAEYIASGDELEPAIIIWNPLLSELAPGLTLKNVARGLWLLSLSSGIRPILNLLKVFLTVLARYLVWKMWGEEIRYLSISRRLEDTGVEGGEVTLSSSVAYGLLGQMLENGWVPPSYLEKTAQAIVKAVMLVAKRPARAWGGGFPYVSPALIESAATAATYALYGAWTDWGLRVEALDNLFDNFKLRLERCVECLAGGAFLEVVRDAVGGGVSAEALRGAVRAIAQAARRSPYIVLDKNLQVSTPDYLTVLSVLASENFSVTKVVQRVADSSTALVVYINPAYVEHLLYESRYFSHAEGVRYYLFTKITAYRPDGSEVFSFIC</sequence>
<accession>H6Q603</accession>
<protein>
    <submittedName>
        <fullName evidence="1">Uncharacterized protein</fullName>
    </submittedName>
</protein>
<dbReference type="KEGG" id="pog:Pogu_0006"/>
<keyword evidence="2" id="KW-1185">Reference proteome</keyword>
<dbReference type="Proteomes" id="UP000009062">
    <property type="component" value="Chromosome"/>
</dbReference>
<organism evidence="1 2">
    <name type="scientific">Pyrobaculum oguniense (strain DSM 13380 / JCM 10595 / TE7)</name>
    <dbReference type="NCBI Taxonomy" id="698757"/>
    <lineage>
        <taxon>Archaea</taxon>
        <taxon>Thermoproteota</taxon>
        <taxon>Thermoprotei</taxon>
        <taxon>Thermoproteales</taxon>
        <taxon>Thermoproteaceae</taxon>
        <taxon>Pyrobaculum</taxon>
    </lineage>
</organism>
<reference evidence="1 2" key="1">
    <citation type="journal article" date="2012" name="Stand. Genomic Sci.">
        <title>Complete genome sequence of Pyrobaculum oguniense.</title>
        <authorList>
            <person name="Bernick D.L."/>
            <person name="Karplus K."/>
            <person name="Lui L.M."/>
            <person name="Coker J.K."/>
            <person name="Murphy J.N."/>
            <person name="Chan P.P."/>
            <person name="Cozen A.E."/>
            <person name="Lowe T.M."/>
        </authorList>
    </citation>
    <scope>NUCLEOTIDE SEQUENCE [LARGE SCALE GENOMIC DNA]</scope>
    <source>
        <strain evidence="1 2">TE7</strain>
    </source>
</reference>
<evidence type="ECO:0000313" key="2">
    <source>
        <dbReference type="Proteomes" id="UP000009062"/>
    </source>
</evidence>
<dbReference type="STRING" id="698757.Pogu_0006"/>
<dbReference type="HOGENOM" id="CLU_600817_0_0_2"/>
<dbReference type="EMBL" id="CP003316">
    <property type="protein sequence ID" value="AFA38033.1"/>
    <property type="molecule type" value="Genomic_DNA"/>
</dbReference>
<evidence type="ECO:0000313" key="1">
    <source>
        <dbReference type="EMBL" id="AFA38033.1"/>
    </source>
</evidence>
<proteinExistence type="predicted"/>
<dbReference type="AlphaFoldDB" id="H6Q603"/>
<gene>
    <name evidence="1" type="ordered locus">Pogu_0006</name>
</gene>